<proteinExistence type="predicted"/>
<feature type="domain" description="BZIP" evidence="2">
    <location>
        <begin position="69"/>
        <end position="121"/>
    </location>
</feature>
<dbReference type="EMBL" id="CAMPGE010006549">
    <property type="protein sequence ID" value="CAI2365406.1"/>
    <property type="molecule type" value="Genomic_DNA"/>
</dbReference>
<evidence type="ECO:0000313" key="4">
    <source>
        <dbReference type="Proteomes" id="UP001295684"/>
    </source>
</evidence>
<organism evidence="3 4">
    <name type="scientific">Euplotes crassus</name>
    <dbReference type="NCBI Taxonomy" id="5936"/>
    <lineage>
        <taxon>Eukaryota</taxon>
        <taxon>Sar</taxon>
        <taxon>Alveolata</taxon>
        <taxon>Ciliophora</taxon>
        <taxon>Intramacronucleata</taxon>
        <taxon>Spirotrichea</taxon>
        <taxon>Hypotrichia</taxon>
        <taxon>Euplotida</taxon>
        <taxon>Euplotidae</taxon>
        <taxon>Moneuplotes</taxon>
    </lineage>
</organism>
<dbReference type="InterPro" id="IPR004827">
    <property type="entry name" value="bZIP"/>
</dbReference>
<name>A0AAD1UEN8_EUPCR</name>
<feature type="region of interest" description="Disordered" evidence="1">
    <location>
        <begin position="44"/>
        <end position="80"/>
    </location>
</feature>
<gene>
    <name evidence="3" type="ORF">ECRASSUSDP1_LOCUS6745</name>
</gene>
<comment type="caution">
    <text evidence="3">The sequence shown here is derived from an EMBL/GenBank/DDBJ whole genome shotgun (WGS) entry which is preliminary data.</text>
</comment>
<dbReference type="GO" id="GO:0003700">
    <property type="term" value="F:DNA-binding transcription factor activity"/>
    <property type="evidence" value="ECO:0007669"/>
    <property type="project" value="InterPro"/>
</dbReference>
<dbReference type="AlphaFoldDB" id="A0AAD1UEN8"/>
<dbReference type="PROSITE" id="PS50217">
    <property type="entry name" value="BZIP"/>
    <property type="match status" value="1"/>
</dbReference>
<feature type="compositionally biased region" description="Basic and acidic residues" evidence="1">
    <location>
        <begin position="68"/>
        <end position="80"/>
    </location>
</feature>
<evidence type="ECO:0000313" key="3">
    <source>
        <dbReference type="EMBL" id="CAI2365406.1"/>
    </source>
</evidence>
<reference evidence="3" key="1">
    <citation type="submission" date="2023-07" db="EMBL/GenBank/DDBJ databases">
        <authorList>
            <consortium name="AG Swart"/>
            <person name="Singh M."/>
            <person name="Singh A."/>
            <person name="Seah K."/>
            <person name="Emmerich C."/>
        </authorList>
    </citation>
    <scope>NUCLEOTIDE SEQUENCE</scope>
    <source>
        <strain evidence="3">DP1</strain>
    </source>
</reference>
<keyword evidence="4" id="KW-1185">Reference proteome</keyword>
<protein>
    <recommendedName>
        <fullName evidence="2">BZIP domain-containing protein</fullName>
    </recommendedName>
</protein>
<evidence type="ECO:0000259" key="2">
    <source>
        <dbReference type="PROSITE" id="PS50217"/>
    </source>
</evidence>
<accession>A0AAD1UEN8</accession>
<evidence type="ECO:0000256" key="1">
    <source>
        <dbReference type="SAM" id="MobiDB-lite"/>
    </source>
</evidence>
<dbReference type="Proteomes" id="UP001295684">
    <property type="component" value="Unassembled WGS sequence"/>
</dbReference>
<sequence length="333" mass="39515">MNIFDSELYLTDNCFGFPSEQWNNDLPSLRLGDFEIHDIPDASNDLESCARDTTQSGQKSIKKRENKKQRTEEENKERNRLRAKLTRKRKANFYKDLEERNNMLEQENQRLRKEIEEFKKKEYQWSLGMEFSPQAENKSFEEESLHSGNFIKNYLKREGPNGEKTKAAIKNAFKIILESCVTTELQPFLTCHENPLHLEWTELNKIPKMMKFHWNHYQKENKVSDFEKIFSHMKLKKLQHKRFLKLVQCRLQTLALKYESTIRNLMITFQNLSSNSIEFEEILLDCLKDEILTEPQLHTFIKESQTTGANHLWNSHINHLQTPSKPSFPPSEA</sequence>